<reference evidence="2 3" key="1">
    <citation type="submission" date="2019-01" db="EMBL/GenBank/DDBJ databases">
        <title>Sequencing of cultivated peanut Arachis hypogaea provides insights into genome evolution and oil improvement.</title>
        <authorList>
            <person name="Chen X."/>
        </authorList>
    </citation>
    <scope>NUCLEOTIDE SEQUENCE [LARGE SCALE GENOMIC DNA]</scope>
    <source>
        <strain evidence="3">cv. Fuhuasheng</strain>
        <tissue evidence="2">Leaves</tissue>
    </source>
</reference>
<dbReference type="EMBL" id="SDMP01000006">
    <property type="protein sequence ID" value="RYR53242.1"/>
    <property type="molecule type" value="Genomic_DNA"/>
</dbReference>
<accession>A0A445CQM6</accession>
<name>A0A445CQM6_ARAHY</name>
<protein>
    <recommendedName>
        <fullName evidence="4">Ubiquitin-like protease family profile domain-containing protein</fullName>
    </recommendedName>
</protein>
<feature type="region of interest" description="Disordered" evidence="1">
    <location>
        <begin position="1"/>
        <end position="35"/>
    </location>
</feature>
<dbReference type="Gene3D" id="3.40.395.10">
    <property type="entry name" value="Adenoviral Proteinase, Chain A"/>
    <property type="match status" value="1"/>
</dbReference>
<dbReference type="AlphaFoldDB" id="A0A445CQM6"/>
<dbReference type="Proteomes" id="UP000289738">
    <property type="component" value="Chromosome A06"/>
</dbReference>
<proteinExistence type="predicted"/>
<evidence type="ECO:0000313" key="3">
    <source>
        <dbReference type="Proteomes" id="UP000289738"/>
    </source>
</evidence>
<dbReference type="SUPFAM" id="SSF54001">
    <property type="entry name" value="Cysteine proteinases"/>
    <property type="match status" value="1"/>
</dbReference>
<keyword evidence="3" id="KW-1185">Reference proteome</keyword>
<evidence type="ECO:0000313" key="2">
    <source>
        <dbReference type="EMBL" id="RYR53242.1"/>
    </source>
</evidence>
<sequence>MCNAAHPRQREDDAPSFSLRISPPASQPSPPSQLIKFSDATSAESSLTVAEGYKTPEKEKEIMEELMEKCYHWMTHLKQTKDCTNEYDTIFVLKHEANFEGLRHHFMSLMPKQHVETTVVNAHCKILNQINGRRFQEQIYCVPADIAMFMLGNHGEKYMDLNRMDVDQYAHYHRFLDKRKLASHPFLFVPICNGGHQWLWIVDVQKKTFYALDPVNKKKEEIPGLRIKLNKFGLIVSQMRVYAGAEPLIEDGKGEEAEYIRLNCQRTRLISYNEIDAFRREYGPNILLHKINKIRDQMIRASEVIRLSEPSIALSNPFCKFTSADTDSK</sequence>
<evidence type="ECO:0000256" key="1">
    <source>
        <dbReference type="SAM" id="MobiDB-lite"/>
    </source>
</evidence>
<gene>
    <name evidence="2" type="ORF">Ahy_A06g028256</name>
</gene>
<evidence type="ECO:0008006" key="4">
    <source>
        <dbReference type="Google" id="ProtNLM"/>
    </source>
</evidence>
<dbReference type="InterPro" id="IPR038765">
    <property type="entry name" value="Papain-like_cys_pep_sf"/>
</dbReference>
<organism evidence="2 3">
    <name type="scientific">Arachis hypogaea</name>
    <name type="common">Peanut</name>
    <dbReference type="NCBI Taxonomy" id="3818"/>
    <lineage>
        <taxon>Eukaryota</taxon>
        <taxon>Viridiplantae</taxon>
        <taxon>Streptophyta</taxon>
        <taxon>Embryophyta</taxon>
        <taxon>Tracheophyta</taxon>
        <taxon>Spermatophyta</taxon>
        <taxon>Magnoliopsida</taxon>
        <taxon>eudicotyledons</taxon>
        <taxon>Gunneridae</taxon>
        <taxon>Pentapetalae</taxon>
        <taxon>rosids</taxon>
        <taxon>fabids</taxon>
        <taxon>Fabales</taxon>
        <taxon>Fabaceae</taxon>
        <taxon>Papilionoideae</taxon>
        <taxon>50 kb inversion clade</taxon>
        <taxon>dalbergioids sensu lato</taxon>
        <taxon>Dalbergieae</taxon>
        <taxon>Pterocarpus clade</taxon>
        <taxon>Arachis</taxon>
    </lineage>
</organism>
<comment type="caution">
    <text evidence="2">The sequence shown here is derived from an EMBL/GenBank/DDBJ whole genome shotgun (WGS) entry which is preliminary data.</text>
</comment>